<evidence type="ECO:0000313" key="7">
    <source>
        <dbReference type="Proteomes" id="UP000260644"/>
    </source>
</evidence>
<feature type="transmembrane region" description="Helical" evidence="5">
    <location>
        <begin position="328"/>
        <end position="347"/>
    </location>
</feature>
<comment type="caution">
    <text evidence="6">The sequence shown here is derived from an EMBL/GenBank/DDBJ whole genome shotgun (WGS) entry which is preliminary data.</text>
</comment>
<reference evidence="6 7" key="1">
    <citation type="submission" date="2018-07" db="EMBL/GenBank/DDBJ databases">
        <title>Chitinophaga K2CV101002-2 sp. nov., isolated from a monsoon evergreen broad-leaved forest soil.</title>
        <authorList>
            <person name="Lv Y."/>
        </authorList>
    </citation>
    <scope>NUCLEOTIDE SEQUENCE [LARGE SCALE GENOMIC DNA]</scope>
    <source>
        <strain evidence="6 7">GDMCC 1.1288</strain>
    </source>
</reference>
<dbReference type="GO" id="GO:0005886">
    <property type="term" value="C:plasma membrane"/>
    <property type="evidence" value="ECO:0007669"/>
    <property type="project" value="TreeGrafter"/>
</dbReference>
<accession>A0A3E1Y5H5</accession>
<protein>
    <submittedName>
        <fullName evidence="6">SLC13 family permease</fullName>
    </submittedName>
</protein>
<feature type="transmembrane region" description="Helical" evidence="5">
    <location>
        <begin position="406"/>
        <end position="425"/>
    </location>
</feature>
<evidence type="ECO:0000256" key="3">
    <source>
        <dbReference type="ARBA" id="ARBA00022989"/>
    </source>
</evidence>
<gene>
    <name evidence="6" type="ORF">DVR12_19810</name>
</gene>
<feature type="transmembrane region" description="Helical" evidence="5">
    <location>
        <begin position="21"/>
        <end position="39"/>
    </location>
</feature>
<evidence type="ECO:0000256" key="4">
    <source>
        <dbReference type="ARBA" id="ARBA00023136"/>
    </source>
</evidence>
<dbReference type="OrthoDB" id="9766267at2"/>
<feature type="transmembrane region" description="Helical" evidence="5">
    <location>
        <begin position="51"/>
        <end position="84"/>
    </location>
</feature>
<feature type="transmembrane region" description="Helical" evidence="5">
    <location>
        <begin position="367"/>
        <end position="394"/>
    </location>
</feature>
<evidence type="ECO:0000256" key="2">
    <source>
        <dbReference type="ARBA" id="ARBA00022692"/>
    </source>
</evidence>
<dbReference type="AlphaFoldDB" id="A0A3E1Y5H5"/>
<dbReference type="EMBL" id="QPMM01000011">
    <property type="protein sequence ID" value="RFS19975.1"/>
    <property type="molecule type" value="Genomic_DNA"/>
</dbReference>
<dbReference type="InterPro" id="IPR001898">
    <property type="entry name" value="SLC13A/DASS"/>
</dbReference>
<comment type="subcellular location">
    <subcellularLocation>
        <location evidence="1">Membrane</location>
        <topology evidence="1">Multi-pass membrane protein</topology>
    </subcellularLocation>
</comment>
<evidence type="ECO:0000256" key="1">
    <source>
        <dbReference type="ARBA" id="ARBA00004141"/>
    </source>
</evidence>
<feature type="transmembrane region" description="Helical" evidence="5">
    <location>
        <begin position="105"/>
        <end position="125"/>
    </location>
</feature>
<name>A0A3E1Y5H5_9BACT</name>
<dbReference type="GO" id="GO:0005315">
    <property type="term" value="F:phosphate transmembrane transporter activity"/>
    <property type="evidence" value="ECO:0007669"/>
    <property type="project" value="TreeGrafter"/>
</dbReference>
<keyword evidence="7" id="KW-1185">Reference proteome</keyword>
<proteinExistence type="predicted"/>
<feature type="transmembrane region" description="Helical" evidence="5">
    <location>
        <begin position="229"/>
        <end position="251"/>
    </location>
</feature>
<keyword evidence="4 5" id="KW-0472">Membrane</keyword>
<keyword evidence="2 5" id="KW-0812">Transmembrane</keyword>
<dbReference type="RefSeq" id="WP_116977536.1">
    <property type="nucleotide sequence ID" value="NZ_QPMM01000011.1"/>
</dbReference>
<feature type="transmembrane region" description="Helical" evidence="5">
    <location>
        <begin position="279"/>
        <end position="296"/>
    </location>
</feature>
<dbReference type="NCBIfam" id="TIGR00785">
    <property type="entry name" value="dass"/>
    <property type="match status" value="1"/>
</dbReference>
<evidence type="ECO:0000313" key="6">
    <source>
        <dbReference type="EMBL" id="RFS19975.1"/>
    </source>
</evidence>
<dbReference type="PANTHER" id="PTHR10283">
    <property type="entry name" value="SOLUTE CARRIER FAMILY 13 MEMBER"/>
    <property type="match status" value="1"/>
</dbReference>
<feature type="transmembrane region" description="Helical" evidence="5">
    <location>
        <begin position="445"/>
        <end position="466"/>
    </location>
</feature>
<feature type="transmembrane region" description="Helical" evidence="5">
    <location>
        <begin position="187"/>
        <end position="209"/>
    </location>
</feature>
<keyword evidence="3 5" id="KW-1133">Transmembrane helix</keyword>
<feature type="transmembrane region" description="Helical" evidence="5">
    <location>
        <begin position="302"/>
        <end position="321"/>
    </location>
</feature>
<organism evidence="6 7">
    <name type="scientific">Chitinophaga silvatica</name>
    <dbReference type="NCBI Taxonomy" id="2282649"/>
    <lineage>
        <taxon>Bacteria</taxon>
        <taxon>Pseudomonadati</taxon>
        <taxon>Bacteroidota</taxon>
        <taxon>Chitinophagia</taxon>
        <taxon>Chitinophagales</taxon>
        <taxon>Chitinophagaceae</taxon>
        <taxon>Chitinophaga</taxon>
    </lineage>
</organism>
<dbReference type="Proteomes" id="UP000260644">
    <property type="component" value="Unassembled WGS sequence"/>
</dbReference>
<evidence type="ECO:0000256" key="5">
    <source>
        <dbReference type="SAM" id="Phobius"/>
    </source>
</evidence>
<dbReference type="PANTHER" id="PTHR10283:SF92">
    <property type="entry name" value="LOW-AFFINITY PHOSPHATE TRANSPORTER PHO91"/>
    <property type="match status" value="1"/>
</dbReference>
<dbReference type="Pfam" id="PF00939">
    <property type="entry name" value="Na_sulph_symp"/>
    <property type="match status" value="1"/>
</dbReference>
<feature type="transmembrane region" description="Helical" evidence="5">
    <location>
        <begin position="145"/>
        <end position="175"/>
    </location>
</feature>
<sequence length="467" mass="51450">MQFEPPKIIEELKDNWPLSQKVTYFLLVIITTAIVRYFLLPADFPPNCYNVAVLIMLAIGFWLTDVIPPFAVSMFVIGYTVYFLKDSSIRNVTPDWEKYAGTWSSPVIWMMMGGFFISLGIQVTALDKSIANFSLKIFGTRPRILLLGIMLITMLLSMLGVSNTATAAMMIAIFMPLAQKLDEDDPYIKCIILGIAYAASFGGLGTIIASPMNAMAVEAAAKKGVPISFLSWMKMGTPLALLFTFMGWLMLATMYKPKITAVPTLAANEKPFTAAQMRGRWIVGITFMITLILWLTSSITKIPVAAVSFMPMMLLTITGVIQQKHIRMISWDTLLLVAGGLTLGMAAQETGLLDYITNHVRLPQEQFMAILTLSYLTVFISNFMSSTAAASILIPFANTLLPQETLFVSIVVGFSCSIGILLPISTPPNAIALSTGYITAKDFRAGGLLLFLIGPPIICYVLRWWLM</sequence>